<evidence type="ECO:0000256" key="2">
    <source>
        <dbReference type="SAM" id="SignalP"/>
    </source>
</evidence>
<keyword evidence="2" id="KW-0732">Signal</keyword>
<feature type="compositionally biased region" description="Basic and acidic residues" evidence="1">
    <location>
        <begin position="670"/>
        <end position="683"/>
    </location>
</feature>
<feature type="compositionally biased region" description="Basic and acidic residues" evidence="1">
    <location>
        <begin position="606"/>
        <end position="619"/>
    </location>
</feature>
<feature type="region of interest" description="Disordered" evidence="1">
    <location>
        <begin position="140"/>
        <end position="165"/>
    </location>
</feature>
<protein>
    <submittedName>
        <fullName evidence="3">Uncharacterized protein</fullName>
    </submittedName>
</protein>
<name>A0A6A6QCR9_9PEZI</name>
<feature type="compositionally biased region" description="Polar residues" evidence="1">
    <location>
        <begin position="720"/>
        <end position="729"/>
    </location>
</feature>
<feature type="region of interest" description="Disordered" evidence="1">
    <location>
        <begin position="454"/>
        <end position="496"/>
    </location>
</feature>
<feature type="compositionally biased region" description="Polar residues" evidence="1">
    <location>
        <begin position="1256"/>
        <end position="1291"/>
    </location>
</feature>
<dbReference type="EMBL" id="MU004197">
    <property type="protein sequence ID" value="KAF2490195.1"/>
    <property type="molecule type" value="Genomic_DNA"/>
</dbReference>
<evidence type="ECO:0000313" key="3">
    <source>
        <dbReference type="EMBL" id="KAF2490195.1"/>
    </source>
</evidence>
<reference evidence="3" key="1">
    <citation type="journal article" date="2020" name="Stud. Mycol.">
        <title>101 Dothideomycetes genomes: a test case for predicting lifestyles and emergence of pathogens.</title>
        <authorList>
            <person name="Haridas S."/>
            <person name="Albert R."/>
            <person name="Binder M."/>
            <person name="Bloem J."/>
            <person name="Labutti K."/>
            <person name="Salamov A."/>
            <person name="Andreopoulos B."/>
            <person name="Baker S."/>
            <person name="Barry K."/>
            <person name="Bills G."/>
            <person name="Bluhm B."/>
            <person name="Cannon C."/>
            <person name="Castanera R."/>
            <person name="Culley D."/>
            <person name="Daum C."/>
            <person name="Ezra D."/>
            <person name="Gonzalez J."/>
            <person name="Henrissat B."/>
            <person name="Kuo A."/>
            <person name="Liang C."/>
            <person name="Lipzen A."/>
            <person name="Lutzoni F."/>
            <person name="Magnuson J."/>
            <person name="Mondo S."/>
            <person name="Nolan M."/>
            <person name="Ohm R."/>
            <person name="Pangilinan J."/>
            <person name="Park H.-J."/>
            <person name="Ramirez L."/>
            <person name="Alfaro M."/>
            <person name="Sun H."/>
            <person name="Tritt A."/>
            <person name="Yoshinaga Y."/>
            <person name="Zwiers L.-H."/>
            <person name="Turgeon B."/>
            <person name="Goodwin S."/>
            <person name="Spatafora J."/>
            <person name="Crous P."/>
            <person name="Grigoriev I."/>
        </authorList>
    </citation>
    <scope>NUCLEOTIDE SEQUENCE</scope>
    <source>
        <strain evidence="3">CBS 269.34</strain>
    </source>
</reference>
<feature type="compositionally biased region" description="Polar residues" evidence="1">
    <location>
        <begin position="1074"/>
        <end position="1084"/>
    </location>
</feature>
<keyword evidence="4" id="KW-1185">Reference proteome</keyword>
<feature type="compositionally biased region" description="Polar residues" evidence="1">
    <location>
        <begin position="1189"/>
        <end position="1224"/>
    </location>
</feature>
<feature type="compositionally biased region" description="Polar residues" evidence="1">
    <location>
        <begin position="630"/>
        <end position="642"/>
    </location>
</feature>
<feature type="compositionally biased region" description="Pro residues" evidence="1">
    <location>
        <begin position="1017"/>
        <end position="1031"/>
    </location>
</feature>
<feature type="compositionally biased region" description="Basic and acidic residues" evidence="1">
    <location>
        <begin position="977"/>
        <end position="993"/>
    </location>
</feature>
<accession>A0A6A6QCR9</accession>
<evidence type="ECO:0000256" key="1">
    <source>
        <dbReference type="SAM" id="MobiDB-lite"/>
    </source>
</evidence>
<dbReference type="Proteomes" id="UP000799750">
    <property type="component" value="Unassembled WGS sequence"/>
</dbReference>
<feature type="region of interest" description="Disordered" evidence="1">
    <location>
        <begin position="950"/>
        <end position="1231"/>
    </location>
</feature>
<evidence type="ECO:0000313" key="4">
    <source>
        <dbReference type="Proteomes" id="UP000799750"/>
    </source>
</evidence>
<feature type="compositionally biased region" description="Acidic residues" evidence="1">
    <location>
        <begin position="147"/>
        <end position="163"/>
    </location>
</feature>
<feature type="compositionally biased region" description="Acidic residues" evidence="1">
    <location>
        <begin position="480"/>
        <end position="489"/>
    </location>
</feature>
<proteinExistence type="predicted"/>
<feature type="signal peptide" evidence="2">
    <location>
        <begin position="1"/>
        <end position="15"/>
    </location>
</feature>
<feature type="compositionally biased region" description="Polar residues" evidence="1">
    <location>
        <begin position="1137"/>
        <end position="1160"/>
    </location>
</feature>
<feature type="region of interest" description="Disordered" evidence="1">
    <location>
        <begin position="1255"/>
        <end position="1313"/>
    </location>
</feature>
<feature type="compositionally biased region" description="Polar residues" evidence="1">
    <location>
        <begin position="951"/>
        <end position="960"/>
    </location>
</feature>
<organism evidence="3 4">
    <name type="scientific">Lophium mytilinum</name>
    <dbReference type="NCBI Taxonomy" id="390894"/>
    <lineage>
        <taxon>Eukaryota</taxon>
        <taxon>Fungi</taxon>
        <taxon>Dikarya</taxon>
        <taxon>Ascomycota</taxon>
        <taxon>Pezizomycotina</taxon>
        <taxon>Dothideomycetes</taxon>
        <taxon>Pleosporomycetidae</taxon>
        <taxon>Mytilinidiales</taxon>
        <taxon>Mytilinidiaceae</taxon>
        <taxon>Lophium</taxon>
    </lineage>
</organism>
<feature type="region of interest" description="Disordered" evidence="1">
    <location>
        <begin position="528"/>
        <end position="791"/>
    </location>
</feature>
<feature type="compositionally biased region" description="Low complexity" evidence="1">
    <location>
        <begin position="1055"/>
        <end position="1073"/>
    </location>
</feature>
<feature type="chain" id="PRO_5025653604" evidence="2">
    <location>
        <begin position="16"/>
        <end position="1410"/>
    </location>
</feature>
<sequence length="1410" mass="154496">MFDMFILLLSQVVRSTFDTGLQIAVNTGKAVWHYNPAPTRLTLTDFRLTHTDFRLTLTDFRLTLPDFDSRDSSADYWSGSSALSDYVPKRVVYIHYTKPETKNESGIADGSTFSNCKNACYSSRGVSLLIPSPLVTFLTSDDPLGPTEEDDDPSGPTDGDDDSGPGNVLDNIAFHRWAPYVFNIPLLLGVLYGLRALYRNIIAPLMRRLGAMYKSIIASSLRRLCALWNNRIAPLLRHLRRPMIDTLPVQTIVPALTGLKLPPVSGPLFAFTSIGGQVVPVPYASSSTLHLPTGVYLPPVAVSLPIPDPPISRPGTQHYLQNLDADESAWRSRMIHALEVLSFDKSALRRATQDEVRNLTDDKQAKEEDGGASDVCWNETHKFDGIVTRITSDSVFQTPSFKAYKKWYDYHASFPQMDHGKVVKVPRTLIRRPSSPGPLPRFSDEERASVSMYVPRMEGPPKSGLLKAKAPSNLPRWEPSSEDEQDDGPISDLSSRWTEEDRRKAWQAVVKCPSESVTQFTIRVDIAASREQNSGEPENRTDLDTALALDHQAQTPSDGAQIQHDSEEDEQDQTLQQGDVVIEASGEQDRREPENQTELGTALPPNRDDQTSSSAHDEAQQTSDAEEQDQTVQQEDSASTPYSDDDSAPESEIASQIAAAFRPDTSSGEVPDHYHAKQEHELQAENQGVESHVSEVASDVVLPTQTFSTPVAPLSPPPTNIDSTGTTSIPDELNLVDGQDPPDDAPEAPHSPSHGATPSPKTEHVSCDLEPSLPSLVPDPAKSTSLEQNRPPGWNLFTISFPAEKRSAVPEEAPVNPAGRQQLQPIGPIFSAPTPIFASVPTFIPGAGELVDPSTTSGTLHWLQRGRDRKRPLRVLGPDLYGFRVRKSKEFNANILFLYVNGQDIRSAWTSRLRVLVHREEQALAFELYDEMVDVSVPFVNLHEDIIHTQAPDNGYTQPPGQVGSAPVLGPQPWRQEPWRQEPRMSEPSNSHDDTDEMVDVEKPFANPLEGLSGPAAPHPPASGPPAPDPPALDARLMQPLSAEEVQNSPYMNRSPATSNSSGSSNDFDSHASVPNTPIDQPSEPTGFDPVDPDDDEWERSLFAGGSSALGNANPRSVWSAYMSPFGNGAVDKSHRSGSSNDFDSHASVPNTPLDQSSKPTGFDPVNPSDNNWDLYAPPPPIDGGGSWSGSADPTPFSSTFTWPSDSSAAPQLTYPASNATTVPESDMWDTLPHFDPDSSLGTYEPLTPILPVPKITSSPVGDSSSAIPAPGQSASMDNTPTPATQEQLATRPTRAPKLRKRDDRPQVPFVPRSADEFYGNHKQLRVDGLKKILKVLLETNKRYRTRKTMRALQMLAMVREEDVAIEALDEASTGNTTPLESYEWQLKLEVTGIETGNETEWANTIKNCE</sequence>
<gene>
    <name evidence="3" type="ORF">BU16DRAFT_543544</name>
</gene>